<dbReference type="AlphaFoldDB" id="A0ABD6EGH1"/>
<proteinExistence type="predicted"/>
<reference evidence="1 2" key="1">
    <citation type="submission" date="2024-08" db="EMBL/GenBank/DDBJ databases">
        <title>Gnathostoma spinigerum genome.</title>
        <authorList>
            <person name="Gonzalez-Bertolin B."/>
            <person name="Monzon S."/>
            <person name="Zaballos A."/>
            <person name="Jimenez P."/>
            <person name="Dekumyoy P."/>
            <person name="Varona S."/>
            <person name="Cuesta I."/>
            <person name="Sumanam S."/>
            <person name="Adisakwattana P."/>
            <person name="Gasser R.B."/>
            <person name="Hernandez-Gonzalez A."/>
            <person name="Young N.D."/>
            <person name="Perteguer M.J."/>
        </authorList>
    </citation>
    <scope>NUCLEOTIDE SEQUENCE [LARGE SCALE GENOMIC DNA]</scope>
    <source>
        <strain evidence="1">AL3</strain>
        <tissue evidence="1">Liver</tissue>
    </source>
</reference>
<organism evidence="1 2">
    <name type="scientific">Gnathostoma spinigerum</name>
    <dbReference type="NCBI Taxonomy" id="75299"/>
    <lineage>
        <taxon>Eukaryota</taxon>
        <taxon>Metazoa</taxon>
        <taxon>Ecdysozoa</taxon>
        <taxon>Nematoda</taxon>
        <taxon>Chromadorea</taxon>
        <taxon>Rhabditida</taxon>
        <taxon>Spirurina</taxon>
        <taxon>Gnathostomatomorpha</taxon>
        <taxon>Gnathostomatoidea</taxon>
        <taxon>Gnathostomatidae</taxon>
        <taxon>Gnathostoma</taxon>
    </lineage>
</organism>
<dbReference type="Proteomes" id="UP001608902">
    <property type="component" value="Unassembled WGS sequence"/>
</dbReference>
<sequence length="120" mass="13400">MEQKKPIFQEDISAPSQMYFQASIGLPLLMILHLSPTTTSSTGIVTSTNVDSKEELLVTPRHDSRTVYDINTISDFLPCVRSTIKFELLEEKLIFSTNKSCAKLTFSARQDKELGGTSIK</sequence>
<evidence type="ECO:0000313" key="2">
    <source>
        <dbReference type="Proteomes" id="UP001608902"/>
    </source>
</evidence>
<protein>
    <submittedName>
        <fullName evidence="1">Uncharacterized protein</fullName>
    </submittedName>
</protein>
<keyword evidence="2" id="KW-1185">Reference proteome</keyword>
<evidence type="ECO:0000313" key="1">
    <source>
        <dbReference type="EMBL" id="MFH4978301.1"/>
    </source>
</evidence>
<name>A0ABD6EGH1_9BILA</name>
<accession>A0ABD6EGH1</accession>
<gene>
    <name evidence="1" type="ORF">AB6A40_005010</name>
</gene>
<comment type="caution">
    <text evidence="1">The sequence shown here is derived from an EMBL/GenBank/DDBJ whole genome shotgun (WGS) entry which is preliminary data.</text>
</comment>
<dbReference type="EMBL" id="JBGFUD010003061">
    <property type="protein sequence ID" value="MFH4978301.1"/>
    <property type="molecule type" value="Genomic_DNA"/>
</dbReference>